<dbReference type="EMBL" id="CAHP01000060">
    <property type="protein sequence ID" value="CCG43279.1"/>
    <property type="molecule type" value="Genomic_DNA"/>
</dbReference>
<dbReference type="AlphaFoldDB" id="H8FY41"/>
<dbReference type="RefSeq" id="WP_002731351.1">
    <property type="nucleotide sequence ID" value="NZ_CAHP01000060.1"/>
</dbReference>
<dbReference type="Proteomes" id="UP000004169">
    <property type="component" value="Unassembled WGS sequence"/>
</dbReference>
<keyword evidence="2" id="KW-1185">Reference proteome</keyword>
<evidence type="ECO:0000313" key="2">
    <source>
        <dbReference type="Proteomes" id="UP000004169"/>
    </source>
</evidence>
<organism evidence="1 2">
    <name type="scientific">Magnetospirillum molischianum DSM 120</name>
    <dbReference type="NCBI Taxonomy" id="1150626"/>
    <lineage>
        <taxon>Bacteria</taxon>
        <taxon>Pseudomonadati</taxon>
        <taxon>Pseudomonadota</taxon>
        <taxon>Alphaproteobacteria</taxon>
        <taxon>Rhodospirillales</taxon>
        <taxon>Rhodospirillaceae</taxon>
        <taxon>Magnetospirillum</taxon>
    </lineage>
</organism>
<evidence type="ECO:0000313" key="1">
    <source>
        <dbReference type="EMBL" id="CCG43279.1"/>
    </source>
</evidence>
<evidence type="ECO:0008006" key="3">
    <source>
        <dbReference type="Google" id="ProtNLM"/>
    </source>
</evidence>
<reference evidence="1 2" key="1">
    <citation type="journal article" date="2012" name="J. Bacteriol.">
        <title>Draft Genome Sequence of the Purple Photosynthetic Bacterium Phaeospirillum molischianum DSM120, a Particularly Versatile Bacterium.</title>
        <authorList>
            <person name="Duquesne K."/>
            <person name="Prima V."/>
            <person name="Ji B."/>
            <person name="Rouy Z."/>
            <person name="Medigue C."/>
            <person name="Talla E."/>
            <person name="Sturgis J.N."/>
        </authorList>
    </citation>
    <scope>NUCLEOTIDE SEQUENCE [LARGE SCALE GENOMIC DNA]</scope>
    <source>
        <strain evidence="2">DSM120</strain>
    </source>
</reference>
<dbReference type="OrthoDB" id="6629043at2"/>
<dbReference type="STRING" id="1150626.PHAMO_80070"/>
<protein>
    <recommendedName>
        <fullName evidence="3">LexA repressor DNA-binding domain-containing protein</fullName>
    </recommendedName>
</protein>
<gene>
    <name evidence="1" type="ORF">PHAMO_80070</name>
</gene>
<accession>H8FY41</accession>
<name>H8FY41_MAGML</name>
<proteinExistence type="predicted"/>
<comment type="caution">
    <text evidence="1">The sequence shown here is derived from an EMBL/GenBank/DDBJ whole genome shotgun (WGS) entry which is preliminary data.</text>
</comment>
<sequence>MSGTLMMSQKQIAIIRAIMRGNAEGDFVDLDELLKLLPYTTTKQSLQFSIRALIKHGLIEKRPREVRRGRARRVLAPTLLAYRLMGEGIPGT</sequence>
<dbReference type="eggNOG" id="ENOG502ZJC5">
    <property type="taxonomic scope" value="Bacteria"/>
</dbReference>